<reference evidence="2" key="2">
    <citation type="journal article" date="2023" name="IMA Fungus">
        <title>Comparative genomic study of the Penicillium genus elucidates a diverse pangenome and 15 lateral gene transfer events.</title>
        <authorList>
            <person name="Petersen C."/>
            <person name="Sorensen T."/>
            <person name="Nielsen M.R."/>
            <person name="Sondergaard T.E."/>
            <person name="Sorensen J.L."/>
            <person name="Fitzpatrick D.A."/>
            <person name="Frisvad J.C."/>
            <person name="Nielsen K.L."/>
        </authorList>
    </citation>
    <scope>NUCLEOTIDE SEQUENCE</scope>
    <source>
        <strain evidence="2">IBT 34128</strain>
    </source>
</reference>
<reference evidence="2" key="1">
    <citation type="submission" date="2022-11" db="EMBL/GenBank/DDBJ databases">
        <authorList>
            <person name="Petersen C."/>
        </authorList>
    </citation>
    <scope>NUCLEOTIDE SEQUENCE</scope>
    <source>
        <strain evidence="2">IBT 34128</strain>
    </source>
</reference>
<gene>
    <name evidence="2" type="ORF">NUU61_000878</name>
</gene>
<protein>
    <submittedName>
        <fullName evidence="2">Uncharacterized protein</fullName>
    </submittedName>
</protein>
<feature type="region of interest" description="Disordered" evidence="1">
    <location>
        <begin position="175"/>
        <end position="216"/>
    </location>
</feature>
<sequence length="216" mass="23394">MSDSYTSSSYYYSSTTNTTDGTTTTGHRYTTTSHTEPDGTTIVRTAHQDLGQPAVVEERRYDRTGQEELQLALPGPGGTSAGGVRRITDLDDEDTTGATTLDAGTAYGTVGGAGAPQSVDRDMVDRESYDLGTPFGTRVFDPATGAYDEHADYDADGAVRHHRVLRDVGGRRFHRDVDMDSSGLSSSSAREQRQYENPSTGTRLHRETDVDVSELI</sequence>
<organism evidence="2 3">
    <name type="scientific">Penicillium alfredii</name>
    <dbReference type="NCBI Taxonomy" id="1506179"/>
    <lineage>
        <taxon>Eukaryota</taxon>
        <taxon>Fungi</taxon>
        <taxon>Dikarya</taxon>
        <taxon>Ascomycota</taxon>
        <taxon>Pezizomycotina</taxon>
        <taxon>Eurotiomycetes</taxon>
        <taxon>Eurotiomycetidae</taxon>
        <taxon>Eurotiales</taxon>
        <taxon>Aspergillaceae</taxon>
        <taxon>Penicillium</taxon>
    </lineage>
</organism>
<name>A0A9W9GAE9_9EURO</name>
<evidence type="ECO:0000256" key="1">
    <source>
        <dbReference type="SAM" id="MobiDB-lite"/>
    </source>
</evidence>
<feature type="region of interest" description="Disordered" evidence="1">
    <location>
        <begin position="1"/>
        <end position="39"/>
    </location>
</feature>
<evidence type="ECO:0000313" key="2">
    <source>
        <dbReference type="EMBL" id="KAJ5115119.1"/>
    </source>
</evidence>
<proteinExistence type="predicted"/>
<dbReference type="EMBL" id="JAPMSZ010000001">
    <property type="protein sequence ID" value="KAJ5115119.1"/>
    <property type="molecule type" value="Genomic_DNA"/>
</dbReference>
<dbReference type="AlphaFoldDB" id="A0A9W9GAE9"/>
<accession>A0A9W9GAE9</accession>
<feature type="compositionally biased region" description="Low complexity" evidence="1">
    <location>
        <begin position="1"/>
        <end position="34"/>
    </location>
</feature>
<dbReference type="OrthoDB" id="4161095at2759"/>
<dbReference type="GeneID" id="81390629"/>
<evidence type="ECO:0000313" key="3">
    <source>
        <dbReference type="Proteomes" id="UP001141434"/>
    </source>
</evidence>
<keyword evidence="3" id="KW-1185">Reference proteome</keyword>
<comment type="caution">
    <text evidence="2">The sequence shown here is derived from an EMBL/GenBank/DDBJ whole genome shotgun (WGS) entry which is preliminary data.</text>
</comment>
<dbReference type="Proteomes" id="UP001141434">
    <property type="component" value="Unassembled WGS sequence"/>
</dbReference>
<dbReference type="RefSeq" id="XP_056516311.1">
    <property type="nucleotide sequence ID" value="XM_056651461.1"/>
</dbReference>